<gene>
    <name evidence="1" type="ORF">CUU80_04220</name>
</gene>
<reference evidence="1 2" key="1">
    <citation type="submission" date="2017-11" db="EMBL/GenBank/DDBJ databases">
        <title>Draft genome sequences of strains TRE 1, TRE D, TRE H and TRI 7, isolated from tamarins, belonging to four potential novel Bifidobacterium species.</title>
        <authorList>
            <person name="Mattarelli P."/>
            <person name="Modesto M."/>
            <person name="Bonetti A."/>
            <person name="Puglisi E."/>
            <person name="Morelli L."/>
        </authorList>
    </citation>
    <scope>NUCLEOTIDE SEQUENCE [LARGE SCALE GENOMIC DNA]</scope>
    <source>
        <strain evidence="2">TRED</strain>
    </source>
</reference>
<proteinExistence type="predicted"/>
<keyword evidence="2" id="KW-1185">Reference proteome</keyword>
<accession>A0A2M9HR08</accession>
<evidence type="ECO:0000313" key="2">
    <source>
        <dbReference type="Proteomes" id="UP000228755"/>
    </source>
</evidence>
<evidence type="ECO:0000313" key="1">
    <source>
        <dbReference type="EMBL" id="PJM79253.1"/>
    </source>
</evidence>
<dbReference type="Proteomes" id="UP000228755">
    <property type="component" value="Unassembled WGS sequence"/>
</dbReference>
<dbReference type="EMBL" id="PGLQ01000002">
    <property type="protein sequence ID" value="PJM79253.1"/>
    <property type="molecule type" value="Genomic_DNA"/>
</dbReference>
<sequence>MVIGPANGLGMSLVQPNRGMWFQLAVFRLSYAQMMWMVQTEEVHAVEYGNDVTKGIDGTSRLASSIPLV</sequence>
<dbReference type="AlphaFoldDB" id="A0A2M9HR08"/>
<organism evidence="1 2">
    <name type="scientific">Bifidobacterium scaligerum</name>
    <dbReference type="NCBI Taxonomy" id="2052656"/>
    <lineage>
        <taxon>Bacteria</taxon>
        <taxon>Bacillati</taxon>
        <taxon>Actinomycetota</taxon>
        <taxon>Actinomycetes</taxon>
        <taxon>Bifidobacteriales</taxon>
        <taxon>Bifidobacteriaceae</taxon>
        <taxon>Bifidobacterium</taxon>
    </lineage>
</organism>
<protein>
    <submittedName>
        <fullName evidence="1">Uncharacterized protein</fullName>
    </submittedName>
</protein>
<comment type="caution">
    <text evidence="1">The sequence shown here is derived from an EMBL/GenBank/DDBJ whole genome shotgun (WGS) entry which is preliminary data.</text>
</comment>
<name>A0A2M9HR08_9BIFI</name>